<reference evidence="2" key="1">
    <citation type="journal article" date="2012" name="Science">
        <title>Fermentation, hydrogen, and sulfur metabolism in multiple uncultivated bacterial phyla.</title>
        <authorList>
            <person name="Wrighton K.C."/>
            <person name="Thomas B.C."/>
            <person name="Sharon I."/>
            <person name="Miller C.S."/>
            <person name="Castelle C.J."/>
            <person name="VerBerkmoes N.C."/>
            <person name="Wilkins M.J."/>
            <person name="Hettich R.L."/>
            <person name="Lipton M.S."/>
            <person name="Williams K.H."/>
            <person name="Long P.E."/>
            <person name="Banfield J.F."/>
        </authorList>
    </citation>
    <scope>NUCLEOTIDE SEQUENCE [LARGE SCALE GENOMIC DNA]</scope>
</reference>
<dbReference type="SUPFAM" id="SSF53335">
    <property type="entry name" value="S-adenosyl-L-methionine-dependent methyltransferases"/>
    <property type="match status" value="1"/>
</dbReference>
<feature type="domain" description="Methyltransferase FkbM" evidence="1">
    <location>
        <begin position="82"/>
        <end position="213"/>
    </location>
</feature>
<dbReference type="EMBL" id="AMFJ01000706">
    <property type="protein sequence ID" value="EKE26694.1"/>
    <property type="molecule type" value="Genomic_DNA"/>
</dbReference>
<protein>
    <recommendedName>
        <fullName evidence="1">Methyltransferase FkbM domain-containing protein</fullName>
    </recommendedName>
</protein>
<dbReference type="NCBIfam" id="TIGR01444">
    <property type="entry name" value="fkbM_fam"/>
    <property type="match status" value="1"/>
</dbReference>
<name>K2G984_9BACT</name>
<dbReference type="Gene3D" id="3.40.50.150">
    <property type="entry name" value="Vaccinia Virus protein VP39"/>
    <property type="match status" value="1"/>
</dbReference>
<evidence type="ECO:0000313" key="2">
    <source>
        <dbReference type="EMBL" id="EKE26694.1"/>
    </source>
</evidence>
<evidence type="ECO:0000259" key="1">
    <source>
        <dbReference type="Pfam" id="PF05050"/>
    </source>
</evidence>
<dbReference type="InterPro" id="IPR029063">
    <property type="entry name" value="SAM-dependent_MTases_sf"/>
</dbReference>
<comment type="caution">
    <text evidence="2">The sequence shown here is derived from an EMBL/GenBank/DDBJ whole genome shotgun (WGS) entry which is preliminary data.</text>
</comment>
<accession>K2G984</accession>
<dbReference type="Pfam" id="PF05050">
    <property type="entry name" value="Methyltransf_21"/>
    <property type="match status" value="1"/>
</dbReference>
<organism evidence="2">
    <name type="scientific">uncultured bacterium</name>
    <name type="common">gcode 4</name>
    <dbReference type="NCBI Taxonomy" id="1234023"/>
    <lineage>
        <taxon>Bacteria</taxon>
        <taxon>environmental samples</taxon>
    </lineage>
</organism>
<dbReference type="InterPro" id="IPR006342">
    <property type="entry name" value="FkbM_mtfrase"/>
</dbReference>
<proteinExistence type="predicted"/>
<gene>
    <name evidence="2" type="ORF">ACD_4C00190G0003</name>
</gene>
<sequence>MFKKYERALAFEIFILREYRIIDEIILNSKTILDIGWHFWFFSLYVLLIKSWFYNSDELINLDNPEEFVDISTLNDDFCVHFFEPVKEYFLNAKSLLSKFWSNIIFNNYWILNISGDYEIQKPKISSQSSIYNSFLNKDWIKELSKFIRLDEYIENNNIQQIDLLKMDIEWAEFDVLLELNDNLFSKIKVIFIEYHILDETFERKFDELMGKLSKIYNNIKVIQSKYNKDLGYILFKSF</sequence>
<dbReference type="AlphaFoldDB" id="K2G984"/>